<dbReference type="EMBL" id="QLNT01000001">
    <property type="protein sequence ID" value="KAF3077612.1"/>
    <property type="molecule type" value="Genomic_DNA"/>
</dbReference>
<reference evidence="1 2" key="1">
    <citation type="submission" date="2018-06" db="EMBL/GenBank/DDBJ databases">
        <title>Genome analysis of cellulolytic fungus Trichoderma lentiforme CFAM-422.</title>
        <authorList>
            <person name="Steindorff A.S."/>
            <person name="Formighieri E.F."/>
            <person name="Midorikawa G.E.O."/>
            <person name="Tamietti M.S."/>
            <person name="Ramos E.Z."/>
            <person name="Silva A.S."/>
            <person name="Bon E.P.S."/>
            <person name="Mendes T.D."/>
            <person name="Damaso M.C.T."/>
            <person name="Favaro L.C.L."/>
        </authorList>
    </citation>
    <scope>NUCLEOTIDE SEQUENCE [LARGE SCALE GENOMIC DNA]</scope>
    <source>
        <strain evidence="1 2">CFAM-422</strain>
    </source>
</reference>
<protein>
    <submittedName>
        <fullName evidence="1">Uncharacterized protein</fullName>
    </submittedName>
</protein>
<proteinExistence type="predicted"/>
<dbReference type="Proteomes" id="UP000801864">
    <property type="component" value="Unassembled WGS sequence"/>
</dbReference>
<comment type="caution">
    <text evidence="1">The sequence shown here is derived from an EMBL/GenBank/DDBJ whole genome shotgun (WGS) entry which is preliminary data.</text>
</comment>
<organism evidence="1 2">
    <name type="scientific">Trichoderma lentiforme</name>
    <dbReference type="NCBI Taxonomy" id="1567552"/>
    <lineage>
        <taxon>Eukaryota</taxon>
        <taxon>Fungi</taxon>
        <taxon>Dikarya</taxon>
        <taxon>Ascomycota</taxon>
        <taxon>Pezizomycotina</taxon>
        <taxon>Sordariomycetes</taxon>
        <taxon>Hypocreomycetidae</taxon>
        <taxon>Hypocreales</taxon>
        <taxon>Hypocreaceae</taxon>
        <taxon>Trichoderma</taxon>
    </lineage>
</organism>
<gene>
    <name evidence="1" type="ORF">CFAM422_000816</name>
</gene>
<evidence type="ECO:0000313" key="1">
    <source>
        <dbReference type="EMBL" id="KAF3077612.1"/>
    </source>
</evidence>
<dbReference type="AlphaFoldDB" id="A0A9P5CJK6"/>
<sequence length="60" mass="6614">MPEAMRGRTKSRINGEVATKVTKMAIEEEFRPRAEDGWLHVAASAEHLSAMGRPGNSFSL</sequence>
<name>A0A9P5CJK6_9HYPO</name>
<evidence type="ECO:0000313" key="2">
    <source>
        <dbReference type="Proteomes" id="UP000801864"/>
    </source>
</evidence>
<keyword evidence="2" id="KW-1185">Reference proteome</keyword>
<accession>A0A9P5CJK6</accession>